<gene>
    <name evidence="2" type="ORF">PCG10_005896</name>
</gene>
<accession>A0A9P5GM27</accession>
<dbReference type="InterPro" id="IPR023213">
    <property type="entry name" value="CAT-like_dom_sf"/>
</dbReference>
<dbReference type="Gene3D" id="3.30.559.10">
    <property type="entry name" value="Chloramphenicol acetyltransferase-like domain"/>
    <property type="match status" value="2"/>
</dbReference>
<dbReference type="GO" id="GO:0016747">
    <property type="term" value="F:acyltransferase activity, transferring groups other than amino-acyl groups"/>
    <property type="evidence" value="ECO:0007669"/>
    <property type="project" value="TreeGrafter"/>
</dbReference>
<dbReference type="Pfam" id="PF02458">
    <property type="entry name" value="Transferase"/>
    <property type="match status" value="1"/>
</dbReference>
<dbReference type="AlphaFoldDB" id="A0A9P5GM27"/>
<keyword evidence="3" id="KW-1185">Reference proteome</keyword>
<keyword evidence="1" id="KW-0808">Transferase</keyword>
<organism evidence="2 3">
    <name type="scientific">Penicillium crustosum</name>
    <name type="common">Blue mold fungus</name>
    <dbReference type="NCBI Taxonomy" id="36656"/>
    <lineage>
        <taxon>Eukaryota</taxon>
        <taxon>Fungi</taxon>
        <taxon>Dikarya</taxon>
        <taxon>Ascomycota</taxon>
        <taxon>Pezizomycotina</taxon>
        <taxon>Eurotiomycetes</taxon>
        <taxon>Eurotiomycetidae</taxon>
        <taxon>Eurotiales</taxon>
        <taxon>Aspergillaceae</taxon>
        <taxon>Penicillium</taxon>
    </lineage>
</organism>
<name>A0A9P5GM27_PENCR</name>
<dbReference type="InterPro" id="IPR050317">
    <property type="entry name" value="Plant_Fungal_Acyltransferase"/>
</dbReference>
<dbReference type="OrthoDB" id="1862401at2759"/>
<dbReference type="PANTHER" id="PTHR31642">
    <property type="entry name" value="TRICHOTHECENE 3-O-ACETYLTRANSFERASE"/>
    <property type="match status" value="1"/>
</dbReference>
<proteinExistence type="predicted"/>
<dbReference type="EMBL" id="JAAOZQ010000038">
    <property type="protein sequence ID" value="KAF7524204.1"/>
    <property type="molecule type" value="Genomic_DNA"/>
</dbReference>
<dbReference type="Proteomes" id="UP000701341">
    <property type="component" value="Unassembled WGS sequence"/>
</dbReference>
<evidence type="ECO:0000313" key="3">
    <source>
        <dbReference type="Proteomes" id="UP000701341"/>
    </source>
</evidence>
<evidence type="ECO:0000313" key="2">
    <source>
        <dbReference type="EMBL" id="KAF7524204.1"/>
    </source>
</evidence>
<sequence>MASHFIPMTLTPIDHMMPICYITFFYSLSVKNPSQGVEVLDEALERLVKECPLLACNVGRSSANDAARENVLEIQPASIYTFAQYPLLRVRLHETQSVTDRDPGDGLFDNAYRALPLSLATDFPCPIIRWQANVMRDGIVVAVSFHHSALDAGGFYMIQQTLAHLCRDPNRSHLGIDLESGLLQGRRCLAQMPTISPCADLQREDESNVRMADFDLRVNLVSYRLTLLPRRVRSLQNSCNAQVSAGAMNSTGKHLSSNDIISGLLWRSIILAQSHSDASQSIDSRGEKSSIILISEIRRKLMPALPASYLGNAIVQQVATTDTKSVLVPSTLEQNELVQLTHLAQKIHDASMQVTDLSVKSLLRQKQRVLDWRPQFKQGDVTSTSLRRMPIYDLDFGTVLGKVIGFDSPDNRIEGTVCMLPASSSSIDSLWDIRITLPPNVLSRLRQDSLIQWAMGLALHPRL</sequence>
<comment type="caution">
    <text evidence="2">The sequence shown here is derived from an EMBL/GenBank/DDBJ whole genome shotgun (WGS) entry which is preliminary data.</text>
</comment>
<evidence type="ECO:0000256" key="1">
    <source>
        <dbReference type="ARBA" id="ARBA00022679"/>
    </source>
</evidence>
<reference evidence="2" key="1">
    <citation type="submission" date="2020-02" db="EMBL/GenBank/DDBJ databases">
        <authorList>
            <person name="Lichtner F.J."/>
        </authorList>
    </citation>
    <scope>NUCLEOTIDE SEQUENCE</scope>
    <source>
        <strain evidence="2">G10</strain>
    </source>
</reference>
<dbReference type="PANTHER" id="PTHR31642:SF310">
    <property type="entry name" value="FATTY ALCOHOL:CAFFEOYL-COA ACYLTRANSFERASE"/>
    <property type="match status" value="1"/>
</dbReference>
<protein>
    <submittedName>
        <fullName evidence="2">Uncharacterized protein</fullName>
    </submittedName>
</protein>